<dbReference type="GO" id="GO:0032259">
    <property type="term" value="P:methylation"/>
    <property type="evidence" value="ECO:0007669"/>
    <property type="project" value="UniProtKB-KW"/>
</dbReference>
<dbReference type="InterPro" id="IPR029063">
    <property type="entry name" value="SAM-dependent_MTases_sf"/>
</dbReference>
<dbReference type="GeneID" id="78296964"/>
<dbReference type="Pfam" id="PF13489">
    <property type="entry name" value="Methyltransf_23"/>
    <property type="match status" value="1"/>
</dbReference>
<evidence type="ECO:0000313" key="2">
    <source>
        <dbReference type="EMBL" id="PVY35578.1"/>
    </source>
</evidence>
<proteinExistence type="predicted"/>
<sequence>MLKILKELILRERFCPGPTGIFLNHFYFSRHGIARMMEKLAPELEGRILDVGCGTRPYEKLFTACTGYVGVEIDTPAARQAGNADYFYDGQTLPFDSETFDGVVLNEVLEHVFNPEELLTELRRVLRPGGRIILTVPFAWIEHEKPFDYARYTSFGLKALLERNGFAVLRQEKIGTGITALFQLKNAYWDCVIPFRPLWLRYVLILTLGTWNNLCGLLLSKLLPDQSDFYLDQVVLGKRLEK</sequence>
<dbReference type="EMBL" id="QEKH01000041">
    <property type="protein sequence ID" value="PVY35578.1"/>
    <property type="molecule type" value="Genomic_DNA"/>
</dbReference>
<evidence type="ECO:0000313" key="4">
    <source>
        <dbReference type="Proteomes" id="UP000576225"/>
    </source>
</evidence>
<dbReference type="RefSeq" id="WP_116885696.1">
    <property type="nucleotide sequence ID" value="NZ_CAUFPP010000343.1"/>
</dbReference>
<dbReference type="Proteomes" id="UP000576225">
    <property type="component" value="Unassembled WGS sequence"/>
</dbReference>
<dbReference type="Proteomes" id="UP000245959">
    <property type="component" value="Unassembled WGS sequence"/>
</dbReference>
<dbReference type="SUPFAM" id="SSF53335">
    <property type="entry name" value="S-adenosyl-L-methionine-dependent methyltransferases"/>
    <property type="match status" value="1"/>
</dbReference>
<accession>A0A2U1AGP3</accession>
<dbReference type="Gene3D" id="3.40.50.150">
    <property type="entry name" value="Vaccinia Virus protein VP39"/>
    <property type="match status" value="1"/>
</dbReference>
<evidence type="ECO:0000313" key="3">
    <source>
        <dbReference type="Proteomes" id="UP000245959"/>
    </source>
</evidence>
<dbReference type="PANTHER" id="PTHR43591:SF24">
    <property type="entry name" value="2-METHOXY-6-POLYPRENYL-1,4-BENZOQUINOL METHYLASE, MITOCHONDRIAL"/>
    <property type="match status" value="1"/>
</dbReference>
<dbReference type="GO" id="GO:0008168">
    <property type="term" value="F:methyltransferase activity"/>
    <property type="evidence" value="ECO:0007669"/>
    <property type="project" value="UniProtKB-KW"/>
</dbReference>
<name>A0A2U1AGP3_9BACT</name>
<organism evidence="2 3">
    <name type="scientific">Victivallis vadensis</name>
    <dbReference type="NCBI Taxonomy" id="172901"/>
    <lineage>
        <taxon>Bacteria</taxon>
        <taxon>Pseudomonadati</taxon>
        <taxon>Lentisphaerota</taxon>
        <taxon>Lentisphaeria</taxon>
        <taxon>Victivallales</taxon>
        <taxon>Victivallaceae</taxon>
        <taxon>Victivallis</taxon>
    </lineage>
</organism>
<comment type="caution">
    <text evidence="2">The sequence shown here is derived from an EMBL/GenBank/DDBJ whole genome shotgun (WGS) entry which is preliminary data.</text>
</comment>
<gene>
    <name evidence="2" type="ORF">C8D82_14113</name>
    <name evidence="1" type="ORF">HF882_19305</name>
</gene>
<protein>
    <submittedName>
        <fullName evidence="1">Class I SAM-dependent methyltransferase</fullName>
    </submittedName>
    <submittedName>
        <fullName evidence="2">Methyltransferase family protein</fullName>
    </submittedName>
</protein>
<keyword evidence="3" id="KW-1185">Reference proteome</keyword>
<dbReference type="EMBL" id="JABAEW010000056">
    <property type="protein sequence ID" value="NMD88737.1"/>
    <property type="molecule type" value="Genomic_DNA"/>
</dbReference>
<reference evidence="1 4" key="2">
    <citation type="submission" date="2020-04" db="EMBL/GenBank/DDBJ databases">
        <authorList>
            <person name="Hitch T.C.A."/>
            <person name="Wylensek D."/>
            <person name="Clavel T."/>
        </authorList>
    </citation>
    <scope>NUCLEOTIDE SEQUENCE [LARGE SCALE GENOMIC DNA]</scope>
    <source>
        <strain evidence="1 4">COR2-253-APC-1A</strain>
    </source>
</reference>
<evidence type="ECO:0000313" key="1">
    <source>
        <dbReference type="EMBL" id="NMD88737.1"/>
    </source>
</evidence>
<reference evidence="2 3" key="1">
    <citation type="submission" date="2018-04" db="EMBL/GenBank/DDBJ databases">
        <title>Genomic Encyclopedia of Type Strains, Phase IV (KMG-IV): sequencing the most valuable type-strain genomes for metagenomic binning, comparative biology and taxonomic classification.</title>
        <authorList>
            <person name="Goeker M."/>
        </authorList>
    </citation>
    <scope>NUCLEOTIDE SEQUENCE [LARGE SCALE GENOMIC DNA]</scope>
    <source>
        <strain evidence="2 3">DSM 14823</strain>
    </source>
</reference>
<keyword evidence="2" id="KW-0489">Methyltransferase</keyword>
<dbReference type="CDD" id="cd02440">
    <property type="entry name" value="AdoMet_MTases"/>
    <property type="match status" value="1"/>
</dbReference>
<dbReference type="PANTHER" id="PTHR43591">
    <property type="entry name" value="METHYLTRANSFERASE"/>
    <property type="match status" value="1"/>
</dbReference>
<dbReference type="AlphaFoldDB" id="A0A2U1AGP3"/>
<keyword evidence="2" id="KW-0808">Transferase</keyword>